<evidence type="ECO:0000313" key="7">
    <source>
        <dbReference type="EMBL" id="MFC6644761.1"/>
    </source>
</evidence>
<organism evidence="7 8">
    <name type="scientific">Granulicella cerasi</name>
    <dbReference type="NCBI Taxonomy" id="741063"/>
    <lineage>
        <taxon>Bacteria</taxon>
        <taxon>Pseudomonadati</taxon>
        <taxon>Acidobacteriota</taxon>
        <taxon>Terriglobia</taxon>
        <taxon>Terriglobales</taxon>
        <taxon>Acidobacteriaceae</taxon>
        <taxon>Granulicella</taxon>
    </lineage>
</organism>
<evidence type="ECO:0000256" key="2">
    <source>
        <dbReference type="ARBA" id="ARBA00011901"/>
    </source>
</evidence>
<name>A0ABW1Z5D1_9BACT</name>
<evidence type="ECO:0000256" key="4">
    <source>
        <dbReference type="SAM" id="MobiDB-lite"/>
    </source>
</evidence>
<protein>
    <recommendedName>
        <fullName evidence="2">N-acetylmuramoyl-L-alanine amidase</fullName>
        <ecNumber evidence="2">3.5.1.28</ecNumber>
    </recommendedName>
</protein>
<dbReference type="InterPro" id="IPR002508">
    <property type="entry name" value="MurNAc-LAA_cat"/>
</dbReference>
<evidence type="ECO:0000313" key="8">
    <source>
        <dbReference type="Proteomes" id="UP001596391"/>
    </source>
</evidence>
<evidence type="ECO:0000256" key="3">
    <source>
        <dbReference type="ARBA" id="ARBA00022801"/>
    </source>
</evidence>
<keyword evidence="5" id="KW-0732">Signal</keyword>
<sequence length="374" mass="38653">MKPSTHLVFALALATLPAAGRAQKTATPQTPATLTPEQIRELHAPREAAPLVHPLAKKPTTTTPATTSTAPKAAASPTAAKPAAAKPIVAAGAPAAKAQAEKPQAAKPQAAKPQATTPQVTTPAVIPAPAAKPVAAKPTAPPQPVGPPPTIFAPFNRSAIVLDASHGGQDVGARLADNLLEKDVTLAFAQRLRSLLQARGFTVVLTRESDSLTTDTNPAPLTLDSRAGIANHARPAACLLLHATGSGHGMHLYTSELAPTNGELPTPQWLTAQSAWVSQSKTLADNFKESLTRAKVPLVESTASIRPVDSLTCPAVVLELAPKSTGDAASISDSEYQQRVAESVAGVLTLWRNQVQPPAHLNPEPTLSKGLVSQ</sequence>
<dbReference type="Gene3D" id="3.40.630.40">
    <property type="entry name" value="Zn-dependent exopeptidases"/>
    <property type="match status" value="1"/>
</dbReference>
<evidence type="ECO:0000259" key="6">
    <source>
        <dbReference type="Pfam" id="PF01520"/>
    </source>
</evidence>
<dbReference type="EC" id="3.5.1.28" evidence="2"/>
<feature type="compositionally biased region" description="Low complexity" evidence="4">
    <location>
        <begin position="57"/>
        <end position="80"/>
    </location>
</feature>
<proteinExistence type="predicted"/>
<feature type="region of interest" description="Disordered" evidence="4">
    <location>
        <begin position="43"/>
        <end position="80"/>
    </location>
</feature>
<dbReference type="Proteomes" id="UP001596391">
    <property type="component" value="Unassembled WGS sequence"/>
</dbReference>
<keyword evidence="8" id="KW-1185">Reference proteome</keyword>
<gene>
    <name evidence="7" type="ORF">ACFQBQ_03970</name>
</gene>
<dbReference type="SUPFAM" id="SSF53187">
    <property type="entry name" value="Zn-dependent exopeptidases"/>
    <property type="match status" value="1"/>
</dbReference>
<feature type="region of interest" description="Disordered" evidence="4">
    <location>
        <begin position="94"/>
        <end position="120"/>
    </location>
</feature>
<dbReference type="InterPro" id="IPR050695">
    <property type="entry name" value="N-acetylmuramoyl_amidase_3"/>
</dbReference>
<keyword evidence="3" id="KW-0378">Hydrolase</keyword>
<evidence type="ECO:0000256" key="1">
    <source>
        <dbReference type="ARBA" id="ARBA00001561"/>
    </source>
</evidence>
<feature type="domain" description="MurNAc-LAA" evidence="6">
    <location>
        <begin position="160"/>
        <end position="346"/>
    </location>
</feature>
<feature type="signal peptide" evidence="5">
    <location>
        <begin position="1"/>
        <end position="22"/>
    </location>
</feature>
<accession>A0ABW1Z5D1</accession>
<dbReference type="PANTHER" id="PTHR30404">
    <property type="entry name" value="N-ACETYLMURAMOYL-L-ALANINE AMIDASE"/>
    <property type="match status" value="1"/>
</dbReference>
<comment type="catalytic activity">
    <reaction evidence="1">
        <text>Hydrolyzes the link between N-acetylmuramoyl residues and L-amino acid residues in certain cell-wall glycopeptides.</text>
        <dbReference type="EC" id="3.5.1.28"/>
    </reaction>
</comment>
<feature type="chain" id="PRO_5046360844" description="N-acetylmuramoyl-L-alanine amidase" evidence="5">
    <location>
        <begin position="23"/>
        <end position="374"/>
    </location>
</feature>
<comment type="caution">
    <text evidence="7">The sequence shown here is derived from an EMBL/GenBank/DDBJ whole genome shotgun (WGS) entry which is preliminary data.</text>
</comment>
<evidence type="ECO:0000256" key="5">
    <source>
        <dbReference type="SAM" id="SignalP"/>
    </source>
</evidence>
<dbReference type="CDD" id="cd02696">
    <property type="entry name" value="MurNAc-LAA"/>
    <property type="match status" value="1"/>
</dbReference>
<dbReference type="EMBL" id="JBHSWI010000001">
    <property type="protein sequence ID" value="MFC6644761.1"/>
    <property type="molecule type" value="Genomic_DNA"/>
</dbReference>
<reference evidence="8" key="1">
    <citation type="journal article" date="2019" name="Int. J. Syst. Evol. Microbiol.">
        <title>The Global Catalogue of Microorganisms (GCM) 10K type strain sequencing project: providing services to taxonomists for standard genome sequencing and annotation.</title>
        <authorList>
            <consortium name="The Broad Institute Genomics Platform"/>
            <consortium name="The Broad Institute Genome Sequencing Center for Infectious Disease"/>
            <person name="Wu L."/>
            <person name="Ma J."/>
        </authorList>
    </citation>
    <scope>NUCLEOTIDE SEQUENCE [LARGE SCALE GENOMIC DNA]</scope>
    <source>
        <strain evidence="8">CGMCC 1.16026</strain>
    </source>
</reference>
<dbReference type="Pfam" id="PF01520">
    <property type="entry name" value="Amidase_3"/>
    <property type="match status" value="1"/>
</dbReference>
<dbReference type="PANTHER" id="PTHR30404:SF0">
    <property type="entry name" value="N-ACETYLMURAMOYL-L-ALANINE AMIDASE AMIC"/>
    <property type="match status" value="1"/>
</dbReference>
<dbReference type="RefSeq" id="WP_263372684.1">
    <property type="nucleotide sequence ID" value="NZ_JAGSYD010000006.1"/>
</dbReference>